<gene>
    <name evidence="1" type="ORF">SAMN04487772_10262</name>
</gene>
<protein>
    <submittedName>
        <fullName evidence="1">Uncharacterized protein</fullName>
    </submittedName>
</protein>
<dbReference type="RefSeq" id="WP_177180573.1">
    <property type="nucleotide sequence ID" value="NZ_FOHN01000002.1"/>
</dbReference>
<dbReference type="EMBL" id="FOHN01000002">
    <property type="protein sequence ID" value="SES69411.1"/>
    <property type="molecule type" value="Genomic_DNA"/>
</dbReference>
<name>A0A1H9YK20_9FIRM</name>
<evidence type="ECO:0000313" key="1">
    <source>
        <dbReference type="EMBL" id="SES69411.1"/>
    </source>
</evidence>
<dbReference type="Proteomes" id="UP000199800">
    <property type="component" value="Unassembled WGS sequence"/>
</dbReference>
<evidence type="ECO:0000313" key="2">
    <source>
        <dbReference type="Proteomes" id="UP000199800"/>
    </source>
</evidence>
<reference evidence="1 2" key="1">
    <citation type="submission" date="2016-10" db="EMBL/GenBank/DDBJ databases">
        <authorList>
            <person name="de Groot N.N."/>
        </authorList>
    </citation>
    <scope>NUCLEOTIDE SEQUENCE [LARGE SCALE GENOMIC DNA]</scope>
    <source>
        <strain evidence="1 2">DSM 1801</strain>
    </source>
</reference>
<proteinExistence type="predicted"/>
<accession>A0A1H9YK20</accession>
<dbReference type="AlphaFoldDB" id="A0A1H9YK20"/>
<sequence length="47" mass="5511">MPKKIDTAEKIEFLLRAAKIWDMLSEREKGRLEGQLYVYEVSQPQTA</sequence>
<dbReference type="STRING" id="29364.SAMN04487772_10262"/>
<keyword evidence="2" id="KW-1185">Reference proteome</keyword>
<organism evidence="1 2">
    <name type="scientific">[Clostridium] polysaccharolyticum</name>
    <dbReference type="NCBI Taxonomy" id="29364"/>
    <lineage>
        <taxon>Bacteria</taxon>
        <taxon>Bacillati</taxon>
        <taxon>Bacillota</taxon>
        <taxon>Clostridia</taxon>
        <taxon>Lachnospirales</taxon>
        <taxon>Lachnospiraceae</taxon>
    </lineage>
</organism>